<dbReference type="GO" id="GO:0016740">
    <property type="term" value="F:transferase activity"/>
    <property type="evidence" value="ECO:0007669"/>
    <property type="project" value="UniProtKB-KW"/>
</dbReference>
<dbReference type="EC" id="2.7.1.200" evidence="3"/>
<keyword evidence="4" id="KW-1185">Reference proteome</keyword>
<gene>
    <name evidence="3" type="primary">gatB</name>
    <name evidence="3" type="ORF">ACFFMS_15845</name>
</gene>
<feature type="domain" description="Phosphotransferase system EIIB component type 2/3" evidence="2">
    <location>
        <begin position="5"/>
        <end position="63"/>
    </location>
</feature>
<evidence type="ECO:0000259" key="2">
    <source>
        <dbReference type="Pfam" id="PF02302"/>
    </source>
</evidence>
<dbReference type="Pfam" id="PF02302">
    <property type="entry name" value="PTS_IIB"/>
    <property type="match status" value="1"/>
</dbReference>
<reference evidence="3 4" key="1">
    <citation type="submission" date="2024-09" db="EMBL/GenBank/DDBJ databases">
        <authorList>
            <person name="Sun Q."/>
            <person name="Mori K."/>
        </authorList>
    </citation>
    <scope>NUCLEOTIDE SEQUENCE [LARGE SCALE GENOMIC DNA]</scope>
    <source>
        <strain evidence="3 4">JCM 11201</strain>
    </source>
</reference>
<dbReference type="NCBIfam" id="NF007643">
    <property type="entry name" value="PRK10310.1"/>
    <property type="match status" value="1"/>
</dbReference>
<dbReference type="InterPro" id="IPR036095">
    <property type="entry name" value="PTS_EIIB-like_sf"/>
</dbReference>
<dbReference type="InterPro" id="IPR003501">
    <property type="entry name" value="PTS_EIIB_2/3"/>
</dbReference>
<evidence type="ECO:0000256" key="1">
    <source>
        <dbReference type="ARBA" id="ARBA00022679"/>
    </source>
</evidence>
<keyword evidence="1 3" id="KW-0808">Transferase</keyword>
<dbReference type="Gene3D" id="3.40.50.2300">
    <property type="match status" value="1"/>
</dbReference>
<dbReference type="RefSeq" id="WP_379950198.1">
    <property type="nucleotide sequence ID" value="NZ_JAPCYI010000001.1"/>
</dbReference>
<dbReference type="CDD" id="cd05566">
    <property type="entry name" value="PTS_IIB_galactitol"/>
    <property type="match status" value="1"/>
</dbReference>
<organism evidence="3 4">
    <name type="scientific">Ectobacillus funiculus</name>
    <dbReference type="NCBI Taxonomy" id="137993"/>
    <lineage>
        <taxon>Bacteria</taxon>
        <taxon>Bacillati</taxon>
        <taxon>Bacillota</taxon>
        <taxon>Bacilli</taxon>
        <taxon>Bacillales</taxon>
        <taxon>Bacillaceae</taxon>
        <taxon>Ectobacillus</taxon>
    </lineage>
</organism>
<evidence type="ECO:0000313" key="4">
    <source>
        <dbReference type="Proteomes" id="UP001589609"/>
    </source>
</evidence>
<dbReference type="EMBL" id="JBHMAF010000100">
    <property type="protein sequence ID" value="MFB9759867.1"/>
    <property type="molecule type" value="Genomic_DNA"/>
</dbReference>
<dbReference type="SUPFAM" id="SSF52794">
    <property type="entry name" value="PTS system IIB component-like"/>
    <property type="match status" value="1"/>
</dbReference>
<comment type="caution">
    <text evidence="3">The sequence shown here is derived from an EMBL/GenBank/DDBJ whole genome shotgun (WGS) entry which is preliminary data.</text>
</comment>
<sequence length="93" mass="9875">MAKKRIIVACGGAVATSTVAATRIVELCEEQGISVEVVQCRVSEIASNCDNVDLIVTTARVTKDYGVPLENGMAFVSGVGIEAAEERILRHLK</sequence>
<accession>A0ABV5WGY7</accession>
<name>A0ABV5WGY7_9BACI</name>
<proteinExistence type="predicted"/>
<evidence type="ECO:0000313" key="3">
    <source>
        <dbReference type="EMBL" id="MFB9759867.1"/>
    </source>
</evidence>
<protein>
    <submittedName>
        <fullName evidence="3">PTS galactitol transporter subunit IIB</fullName>
        <ecNumber evidence="3">2.7.1.200</ecNumber>
    </submittedName>
</protein>
<dbReference type="Proteomes" id="UP001589609">
    <property type="component" value="Unassembled WGS sequence"/>
</dbReference>